<gene>
    <name evidence="2" type="ORF">VZT92_004433</name>
</gene>
<dbReference type="InterPro" id="IPR011029">
    <property type="entry name" value="DEATH-like_dom_sf"/>
</dbReference>
<dbReference type="AlphaFoldDB" id="A0AAW1FXX3"/>
<reference evidence="2 3" key="1">
    <citation type="journal article" date="2024" name="Genome Biol. Evol.">
        <title>Chromosome-level genome assembly of the viviparous eelpout Zoarces viviparus.</title>
        <authorList>
            <person name="Fuhrmann N."/>
            <person name="Brasseur M.V."/>
            <person name="Bakowski C.E."/>
            <person name="Podsiadlowski L."/>
            <person name="Prost S."/>
            <person name="Krehenwinkel H."/>
            <person name="Mayer C."/>
        </authorList>
    </citation>
    <scope>NUCLEOTIDE SEQUENCE [LARGE SCALE GENOMIC DNA]</scope>
    <source>
        <strain evidence="2">NO-MEL_2022_Ind0_liver</strain>
    </source>
</reference>
<sequence length="147" mass="16543">MSAKDTVRRNKTAIVQTLCGDYNLILTKVDEKNLITPRENRNLKSINKEDVEGHVIGLVDKLTNKGEDSCKAFLNLLQTDADIINTFPELKSMQWNDTSILTKLQPVHHRAAPSSTGPVLSSQLYGLRCCQRDRNIRDRHKGKVGIC</sequence>
<name>A0AAW1FXX3_ZOAVI</name>
<feature type="domain" description="CARD" evidence="1">
    <location>
        <begin position="1"/>
        <end position="78"/>
    </location>
</feature>
<dbReference type="PROSITE" id="PS50209">
    <property type="entry name" value="CARD"/>
    <property type="match status" value="1"/>
</dbReference>
<evidence type="ECO:0000313" key="2">
    <source>
        <dbReference type="EMBL" id="KAK9539322.1"/>
    </source>
</evidence>
<dbReference type="GO" id="GO:0042981">
    <property type="term" value="P:regulation of apoptotic process"/>
    <property type="evidence" value="ECO:0007669"/>
    <property type="project" value="InterPro"/>
</dbReference>
<keyword evidence="3" id="KW-1185">Reference proteome</keyword>
<dbReference type="InterPro" id="IPR001315">
    <property type="entry name" value="CARD"/>
</dbReference>
<accession>A0AAW1FXX3</accession>
<organism evidence="2 3">
    <name type="scientific">Zoarces viviparus</name>
    <name type="common">Viviparous eelpout</name>
    <name type="synonym">Blennius viviparus</name>
    <dbReference type="NCBI Taxonomy" id="48416"/>
    <lineage>
        <taxon>Eukaryota</taxon>
        <taxon>Metazoa</taxon>
        <taxon>Chordata</taxon>
        <taxon>Craniata</taxon>
        <taxon>Vertebrata</taxon>
        <taxon>Euteleostomi</taxon>
        <taxon>Actinopterygii</taxon>
        <taxon>Neopterygii</taxon>
        <taxon>Teleostei</taxon>
        <taxon>Neoteleostei</taxon>
        <taxon>Acanthomorphata</taxon>
        <taxon>Eupercaria</taxon>
        <taxon>Perciformes</taxon>
        <taxon>Cottioidei</taxon>
        <taxon>Zoarcales</taxon>
        <taxon>Zoarcidae</taxon>
        <taxon>Zoarcinae</taxon>
        <taxon>Zoarces</taxon>
    </lineage>
</organism>
<evidence type="ECO:0000259" key="1">
    <source>
        <dbReference type="PROSITE" id="PS50209"/>
    </source>
</evidence>
<dbReference type="Proteomes" id="UP001488805">
    <property type="component" value="Unassembled WGS sequence"/>
</dbReference>
<protein>
    <recommendedName>
        <fullName evidence="1">CARD domain-containing protein</fullName>
    </recommendedName>
</protein>
<comment type="caution">
    <text evidence="2">The sequence shown here is derived from an EMBL/GenBank/DDBJ whole genome shotgun (WGS) entry which is preliminary data.</text>
</comment>
<dbReference type="Gene3D" id="1.10.533.10">
    <property type="entry name" value="Death Domain, Fas"/>
    <property type="match status" value="1"/>
</dbReference>
<dbReference type="SUPFAM" id="SSF47986">
    <property type="entry name" value="DEATH domain"/>
    <property type="match status" value="1"/>
</dbReference>
<evidence type="ECO:0000313" key="3">
    <source>
        <dbReference type="Proteomes" id="UP001488805"/>
    </source>
</evidence>
<dbReference type="Pfam" id="PF00619">
    <property type="entry name" value="CARD"/>
    <property type="match status" value="1"/>
</dbReference>
<dbReference type="EMBL" id="JBCEZU010000023">
    <property type="protein sequence ID" value="KAK9539322.1"/>
    <property type="molecule type" value="Genomic_DNA"/>
</dbReference>
<proteinExistence type="predicted"/>